<comment type="caution">
    <text evidence="1">The sequence shown here is derived from an EMBL/GenBank/DDBJ whole genome shotgun (WGS) entry which is preliminary data.</text>
</comment>
<reference evidence="1 2" key="1">
    <citation type="submission" date="2024-09" db="EMBL/GenBank/DDBJ databases">
        <authorList>
            <person name="Sun Q."/>
            <person name="Mori K."/>
        </authorList>
    </citation>
    <scope>NUCLEOTIDE SEQUENCE [LARGE SCALE GENOMIC DNA]</scope>
    <source>
        <strain evidence="1 2">CCM 7468</strain>
    </source>
</reference>
<protein>
    <submittedName>
        <fullName evidence="1">Uncharacterized protein</fullName>
    </submittedName>
</protein>
<organism evidence="1 2">
    <name type="scientific">Muricoccus vinaceus</name>
    <dbReference type="NCBI Taxonomy" id="424704"/>
    <lineage>
        <taxon>Bacteria</taxon>
        <taxon>Pseudomonadati</taxon>
        <taxon>Pseudomonadota</taxon>
        <taxon>Alphaproteobacteria</taxon>
        <taxon>Acetobacterales</taxon>
        <taxon>Roseomonadaceae</taxon>
        <taxon>Muricoccus</taxon>
    </lineage>
</organism>
<proteinExistence type="predicted"/>
<dbReference type="EMBL" id="JBHLVZ010000069">
    <property type="protein sequence ID" value="MFC0387700.1"/>
    <property type="molecule type" value="Genomic_DNA"/>
</dbReference>
<accession>A0ABV6IYC1</accession>
<evidence type="ECO:0000313" key="2">
    <source>
        <dbReference type="Proteomes" id="UP001589789"/>
    </source>
</evidence>
<sequence length="41" mass="4370">MVSSTVLTLLVIPAIYATVKGWRLPSAESAVRKAKTLAVVE</sequence>
<gene>
    <name evidence="1" type="ORF">ACFFIC_19450</name>
</gene>
<keyword evidence="2" id="KW-1185">Reference proteome</keyword>
<evidence type="ECO:0000313" key="1">
    <source>
        <dbReference type="EMBL" id="MFC0387700.1"/>
    </source>
</evidence>
<dbReference type="Proteomes" id="UP001589789">
    <property type="component" value="Unassembled WGS sequence"/>
</dbReference>
<dbReference type="RefSeq" id="WP_377053406.1">
    <property type="nucleotide sequence ID" value="NZ_JBHLVZ010000069.1"/>
</dbReference>
<name>A0ABV6IYC1_9PROT</name>